<evidence type="ECO:0000313" key="3">
    <source>
        <dbReference type="Proteomes" id="UP000054097"/>
    </source>
</evidence>
<proteinExistence type="predicted"/>
<reference evidence="2 3" key="1">
    <citation type="submission" date="2014-04" db="EMBL/GenBank/DDBJ databases">
        <authorList>
            <consortium name="DOE Joint Genome Institute"/>
            <person name="Kuo A."/>
            <person name="Zuccaro A."/>
            <person name="Kohler A."/>
            <person name="Nagy L.G."/>
            <person name="Floudas D."/>
            <person name="Copeland A."/>
            <person name="Barry K.W."/>
            <person name="Cichocki N."/>
            <person name="Veneault-Fourrey C."/>
            <person name="LaButti K."/>
            <person name="Lindquist E.A."/>
            <person name="Lipzen A."/>
            <person name="Lundell T."/>
            <person name="Morin E."/>
            <person name="Murat C."/>
            <person name="Sun H."/>
            <person name="Tunlid A."/>
            <person name="Henrissat B."/>
            <person name="Grigoriev I.V."/>
            <person name="Hibbett D.S."/>
            <person name="Martin F."/>
            <person name="Nordberg H.P."/>
            <person name="Cantor M.N."/>
            <person name="Hua S.X."/>
        </authorList>
    </citation>
    <scope>NUCLEOTIDE SEQUENCE [LARGE SCALE GENOMIC DNA]</scope>
    <source>
        <strain evidence="2 3">MAFF 305830</strain>
    </source>
</reference>
<dbReference type="EMBL" id="KN824362">
    <property type="protein sequence ID" value="KIM22147.1"/>
    <property type="molecule type" value="Genomic_DNA"/>
</dbReference>
<evidence type="ECO:0000256" key="1">
    <source>
        <dbReference type="SAM" id="MobiDB-lite"/>
    </source>
</evidence>
<dbReference type="Proteomes" id="UP000054097">
    <property type="component" value="Unassembled WGS sequence"/>
</dbReference>
<feature type="compositionally biased region" description="Polar residues" evidence="1">
    <location>
        <begin position="9"/>
        <end position="21"/>
    </location>
</feature>
<keyword evidence="3" id="KW-1185">Reference proteome</keyword>
<reference evidence="3" key="2">
    <citation type="submission" date="2015-01" db="EMBL/GenBank/DDBJ databases">
        <title>Evolutionary Origins and Diversification of the Mycorrhizal Mutualists.</title>
        <authorList>
            <consortium name="DOE Joint Genome Institute"/>
            <consortium name="Mycorrhizal Genomics Consortium"/>
            <person name="Kohler A."/>
            <person name="Kuo A."/>
            <person name="Nagy L.G."/>
            <person name="Floudas D."/>
            <person name="Copeland A."/>
            <person name="Barry K.W."/>
            <person name="Cichocki N."/>
            <person name="Veneault-Fourrey C."/>
            <person name="LaButti K."/>
            <person name="Lindquist E.A."/>
            <person name="Lipzen A."/>
            <person name="Lundell T."/>
            <person name="Morin E."/>
            <person name="Murat C."/>
            <person name="Riley R."/>
            <person name="Ohm R."/>
            <person name="Sun H."/>
            <person name="Tunlid A."/>
            <person name="Henrissat B."/>
            <person name="Grigoriev I.V."/>
            <person name="Hibbett D.S."/>
            <person name="Martin F."/>
        </authorList>
    </citation>
    <scope>NUCLEOTIDE SEQUENCE [LARGE SCALE GENOMIC DNA]</scope>
    <source>
        <strain evidence="3">MAFF 305830</strain>
    </source>
</reference>
<organism evidence="2 3">
    <name type="scientific">Serendipita vermifera MAFF 305830</name>
    <dbReference type="NCBI Taxonomy" id="933852"/>
    <lineage>
        <taxon>Eukaryota</taxon>
        <taxon>Fungi</taxon>
        <taxon>Dikarya</taxon>
        <taxon>Basidiomycota</taxon>
        <taxon>Agaricomycotina</taxon>
        <taxon>Agaricomycetes</taxon>
        <taxon>Sebacinales</taxon>
        <taxon>Serendipitaceae</taxon>
        <taxon>Serendipita</taxon>
    </lineage>
</organism>
<gene>
    <name evidence="2" type="ORF">M408DRAFT_333052</name>
</gene>
<dbReference type="AlphaFoldDB" id="A0A0C2WXW6"/>
<dbReference type="HOGENOM" id="CLU_2856099_0_0_1"/>
<name>A0A0C2WXW6_SERVB</name>
<accession>A0A0C2WXW6</accession>
<evidence type="ECO:0000313" key="2">
    <source>
        <dbReference type="EMBL" id="KIM22147.1"/>
    </source>
</evidence>
<feature type="region of interest" description="Disordered" evidence="1">
    <location>
        <begin position="1"/>
        <end position="65"/>
    </location>
</feature>
<sequence length="65" mass="7013">MNLHETWSGMASTLATTTTDSHSVEDVTGALVDEDTHRRGKSGADIAMMARGHRGTRRGDRSTIV</sequence>
<protein>
    <submittedName>
        <fullName evidence="2">Uncharacterized protein</fullName>
    </submittedName>
</protein>
<feature type="non-terminal residue" evidence="2">
    <location>
        <position position="65"/>
    </location>
</feature>